<dbReference type="SUPFAM" id="SSF48371">
    <property type="entry name" value="ARM repeat"/>
    <property type="match status" value="1"/>
</dbReference>
<evidence type="ECO:0000313" key="9">
    <source>
        <dbReference type="EMBL" id="OJI96343.1"/>
    </source>
</evidence>
<dbReference type="InterPro" id="IPR016024">
    <property type="entry name" value="ARM-type_fold"/>
</dbReference>
<dbReference type="SMART" id="SM00025">
    <property type="entry name" value="Pumilio"/>
    <property type="match status" value="8"/>
</dbReference>
<feature type="repeat" description="Pumilio" evidence="5">
    <location>
        <begin position="804"/>
        <end position="839"/>
    </location>
</feature>
<feature type="repeat" description="Pumilio" evidence="5">
    <location>
        <begin position="768"/>
        <end position="803"/>
    </location>
</feature>
<evidence type="ECO:0000256" key="4">
    <source>
        <dbReference type="ARBA" id="ARBA00024893"/>
    </source>
</evidence>
<feature type="repeat" description="Pumilio" evidence="5">
    <location>
        <begin position="659"/>
        <end position="695"/>
    </location>
</feature>
<gene>
    <name evidence="9" type="ORF">ASPVEDRAFT_48572</name>
</gene>
<dbReference type="GO" id="GO:0003729">
    <property type="term" value="F:mRNA binding"/>
    <property type="evidence" value="ECO:0007669"/>
    <property type="project" value="TreeGrafter"/>
</dbReference>
<dbReference type="EMBL" id="KV878125">
    <property type="protein sequence ID" value="OJI96343.1"/>
    <property type="molecule type" value="Genomic_DNA"/>
</dbReference>
<dbReference type="InterPro" id="IPR048866">
    <property type="entry name" value="ORC5_lid"/>
</dbReference>
<dbReference type="Pfam" id="PF00806">
    <property type="entry name" value="PUF"/>
    <property type="match status" value="8"/>
</dbReference>
<comment type="function">
    <text evidence="4">RNA-binding nucleolar protein required for pre-rRNA processing. Involved in production of 18S rRNA and assembly of small ribosomal subunit.</text>
</comment>
<dbReference type="InterPro" id="IPR033712">
    <property type="entry name" value="Pumilio_RNA-bd"/>
</dbReference>
<feature type="compositionally biased region" description="Polar residues" evidence="7">
    <location>
        <begin position="973"/>
        <end position="993"/>
    </location>
</feature>
<feature type="repeat" description="Pumilio" evidence="5">
    <location>
        <begin position="732"/>
        <end position="767"/>
    </location>
</feature>
<name>A0A1L9P4K5_ASPVE</name>
<evidence type="ECO:0000256" key="5">
    <source>
        <dbReference type="PROSITE-ProRule" id="PRU00317"/>
    </source>
</evidence>
<feature type="region of interest" description="Disordered" evidence="7">
    <location>
        <begin position="891"/>
        <end position="993"/>
    </location>
</feature>
<feature type="region of interest" description="Disordered" evidence="7">
    <location>
        <begin position="401"/>
        <end position="509"/>
    </location>
</feature>
<feature type="compositionally biased region" description="Basic residues" evidence="7">
    <location>
        <begin position="1358"/>
        <end position="1369"/>
    </location>
</feature>
<dbReference type="GO" id="GO:0006364">
    <property type="term" value="P:rRNA processing"/>
    <property type="evidence" value="ECO:0007669"/>
    <property type="project" value="UniProtKB-KW"/>
</dbReference>
<evidence type="ECO:0000256" key="6">
    <source>
        <dbReference type="SAM" id="Coils"/>
    </source>
</evidence>
<dbReference type="Pfam" id="PF14630">
    <property type="entry name" value="ORC5_C"/>
    <property type="match status" value="1"/>
</dbReference>
<evidence type="ECO:0000256" key="2">
    <source>
        <dbReference type="ARBA" id="ARBA00022552"/>
    </source>
</evidence>
<feature type="compositionally biased region" description="Polar residues" evidence="7">
    <location>
        <begin position="905"/>
        <end position="939"/>
    </location>
</feature>
<feature type="domain" description="PUM-HD" evidence="8">
    <location>
        <begin position="566"/>
        <end position="903"/>
    </location>
</feature>
<dbReference type="Pfam" id="PF21639">
    <property type="entry name" value="ORC5_lid"/>
    <property type="match status" value="1"/>
</dbReference>
<feature type="compositionally biased region" description="Polar residues" evidence="7">
    <location>
        <begin position="476"/>
        <end position="487"/>
    </location>
</feature>
<dbReference type="FunFam" id="1.25.10.10:FF:000237">
    <property type="entry name" value="Pumilio homolog 9"/>
    <property type="match status" value="1"/>
</dbReference>
<protein>
    <recommendedName>
        <fullName evidence="8">PUM-HD domain-containing protein</fullName>
    </recommendedName>
</protein>
<dbReference type="RefSeq" id="XP_040662106.1">
    <property type="nucleotide sequence ID" value="XM_040814031.1"/>
</dbReference>
<dbReference type="InterPro" id="IPR047088">
    <property type="entry name" value="ORC5_C"/>
</dbReference>
<evidence type="ECO:0000259" key="8">
    <source>
        <dbReference type="PROSITE" id="PS50303"/>
    </source>
</evidence>
<dbReference type="InterPro" id="IPR041664">
    <property type="entry name" value="AAA_16"/>
</dbReference>
<feature type="coiled-coil region" evidence="6">
    <location>
        <begin position="108"/>
        <end position="135"/>
    </location>
</feature>
<feature type="compositionally biased region" description="Polar residues" evidence="7">
    <location>
        <begin position="243"/>
        <end position="260"/>
    </location>
</feature>
<feature type="compositionally biased region" description="Polar residues" evidence="7">
    <location>
        <begin position="32"/>
        <end position="42"/>
    </location>
</feature>
<accession>A0A1L9P4K5</accession>
<dbReference type="Gene3D" id="1.25.10.10">
    <property type="entry name" value="Leucine-rich Repeat Variant"/>
    <property type="match status" value="1"/>
</dbReference>
<evidence type="ECO:0000256" key="3">
    <source>
        <dbReference type="ARBA" id="ARBA00022737"/>
    </source>
</evidence>
<evidence type="ECO:0000256" key="7">
    <source>
        <dbReference type="SAM" id="MobiDB-lite"/>
    </source>
</evidence>
<dbReference type="STRING" id="1036611.A0A1L9P4K5"/>
<keyword evidence="3" id="KW-0677">Repeat</keyword>
<dbReference type="PROSITE" id="PS50302">
    <property type="entry name" value="PUM"/>
    <property type="match status" value="8"/>
</dbReference>
<evidence type="ECO:0000256" key="1">
    <source>
        <dbReference type="ARBA" id="ARBA00022517"/>
    </source>
</evidence>
<dbReference type="OrthoDB" id="668540at2759"/>
<feature type="region of interest" description="Disordered" evidence="7">
    <location>
        <begin position="556"/>
        <end position="575"/>
    </location>
</feature>
<dbReference type="SUPFAM" id="SSF52540">
    <property type="entry name" value="P-loop containing nucleoside triphosphate hydrolases"/>
    <property type="match status" value="1"/>
</dbReference>
<feature type="repeat" description="Pumilio" evidence="5">
    <location>
        <begin position="587"/>
        <end position="622"/>
    </location>
</feature>
<feature type="region of interest" description="Disordered" evidence="7">
    <location>
        <begin position="329"/>
        <end position="352"/>
    </location>
</feature>
<dbReference type="InterPro" id="IPR027417">
    <property type="entry name" value="P-loop_NTPase"/>
</dbReference>
<dbReference type="GO" id="GO:0010608">
    <property type="term" value="P:post-transcriptional regulation of gene expression"/>
    <property type="evidence" value="ECO:0007669"/>
    <property type="project" value="TreeGrafter"/>
</dbReference>
<feature type="repeat" description="Pumilio" evidence="5">
    <location>
        <begin position="696"/>
        <end position="731"/>
    </location>
</feature>
<feature type="compositionally biased region" description="Basic and acidic residues" evidence="7">
    <location>
        <begin position="464"/>
        <end position="475"/>
    </location>
</feature>
<dbReference type="CDD" id="cd07920">
    <property type="entry name" value="Pumilio"/>
    <property type="match status" value="1"/>
</dbReference>
<dbReference type="InterPro" id="IPR033133">
    <property type="entry name" value="PUM-HD"/>
</dbReference>
<dbReference type="PANTHER" id="PTHR12537:SF13">
    <property type="entry name" value="PUMILIO HOMOLOGY DOMAIN FAMILY MEMBER 4"/>
    <property type="match status" value="1"/>
</dbReference>
<sequence>MAFKNGLSERLDELRFPSPRSPPSETPFPGYSSLSPGHSSFVSAFPRPTGEVRANLQRRFTTDASKLSSWNYVNNVGPAPPPQAPDALDLLSSFEKKRQHIEYMREQKRRFEEDMKLLDLQHEREQLEMNQLAKDLAKAGISGPVSEPTTPPEYRENGFPGAFSRPTRFSTSSVTSSPGFFNVFASSVTSPPSQMNHDSAQTSTNRFAVHSVPGSRRNSEKEDFGNEPTSPFRPGPSIHRYSMPSSGMGSQIRPGNSGFNNSSTLDTFNAAKYLLHNDDDRSTLKEEDRIPTPDIKSYLKLTETDDKFPTLSRSNGSSLLSANSDALDLANSKTPNPESWNSHNRHRSSHQSMPQNALNMFRLGHIGGSPEESHVAQPNGSRHAARHSLEANVLYAAEGNHEATTPTPTNRPAPLQSSYSTNDLPTVKDDGFNPAITPPKTHAEKLHKHNASLGRIPPNAVTPRQKESPEHEEVKPSQSRNQSTMLQPNAAPFGPQLGTTTSGNAAVPQNSLGGFQPPFYGYGVQAYMGAPMQVNGQYNPSPSFAGGYPSYGNYRLGDNSTKPVGSRRNTEGDSAQLSRFTNYPLEHYRGEIYGLCKDQHGCRYLQRKLEERNAEHVQMIFDETQLHVVELMTDPFGNYLCQKLLEYSNDEQRTALINSAAHQLVKIALNQHGTRALQKMIEFISTPEQTQTVIHSLKDHVVELVQDLNGNHVIQKCLNRLSADDSQFIYDAVGANCVVVGTHRHGCCVLQRCIDHASGEQRARLIAQITSNAFALVQDPFGNYVVQYILDLSEAHFTEPLCQAFRGNIPALSKQKFSSNVIEKCLRTAEMPVRRLMIDEMLSGVELEKMLRDSFANYVVQTAMDFADQETRTRIVESVRPILPSIRQTPHGRRIAGKMMAAETSGRSSAATSGQVTPNEMNSAQLPGPLQTPQKSFMYQHNPFPVSAGGAQFGNQSYVPGSGTGSSNTPSGASENSSGIYSASSVSQQNGNLGAQNQVPSTIVVHGISATCKSTIVSNVLARLEVPHAIVRSPECITGRHLLTKILWAILEALGRKDEWERFGKGRCEHVSSLAVLLGECLASNPGQAIGKFVLVLDGIDKQREAPSTLLPALARLGEIIPSLSVVLILSSTPRPLFLQASGVPHISFPPYTRKESIAIILAAGAPAALDLPAETSAQLYPHFVSAVYDSLVGPTASSIPVFRKICEKLWPQFVSPITNGETPPGGNEEWDFSRLLVKSRSLFRRQGEDALVHRIVTEDALPSTTNGSLFKPSSLLSAVSAPSPLPTLPYFATLVLTSAYLASHTPQRLDTIFFSKFSSSSLSARNKRAHHRRRLKVLSQAQAAEDREASQASTPSRRGKGKRTKTRITKSILENAFATTSATTSAAGGGPGITGPSTILTARPFPLERLLAIYHAIDPNPPANPLRVAAISDAIYAELATLRRLRLVVPAAGRASGSRMGLGSAGVNSGNTTADVGEKWCVNVSGDWIGEMAKGIGVEVGEWLAGGLD</sequence>
<proteinExistence type="predicted"/>
<dbReference type="Proteomes" id="UP000184073">
    <property type="component" value="Unassembled WGS sequence"/>
</dbReference>
<dbReference type="VEuPathDB" id="FungiDB:ASPVEDRAFT_48572"/>
<keyword evidence="10" id="KW-1185">Reference proteome</keyword>
<dbReference type="FunFam" id="3.40.50.300:FF:002614">
    <property type="entry name" value="Origin recognition complex subunit Orc5, putative"/>
    <property type="match status" value="1"/>
</dbReference>
<dbReference type="PROSITE" id="PS50303">
    <property type="entry name" value="PUM_HD"/>
    <property type="match status" value="1"/>
</dbReference>
<feature type="compositionally biased region" description="Polar residues" evidence="7">
    <location>
        <begin position="497"/>
        <end position="509"/>
    </location>
</feature>
<organism evidence="9 10">
    <name type="scientific">Aspergillus versicolor CBS 583.65</name>
    <dbReference type="NCBI Taxonomy" id="1036611"/>
    <lineage>
        <taxon>Eukaryota</taxon>
        <taxon>Fungi</taxon>
        <taxon>Dikarya</taxon>
        <taxon>Ascomycota</taxon>
        <taxon>Pezizomycotina</taxon>
        <taxon>Eurotiomycetes</taxon>
        <taxon>Eurotiomycetidae</taxon>
        <taxon>Eurotiales</taxon>
        <taxon>Aspergillaceae</taxon>
        <taxon>Aspergillus</taxon>
        <taxon>Aspergillus subgen. Nidulantes</taxon>
    </lineage>
</organism>
<keyword evidence="2" id="KW-0698">rRNA processing</keyword>
<evidence type="ECO:0000313" key="10">
    <source>
        <dbReference type="Proteomes" id="UP000184073"/>
    </source>
</evidence>
<feature type="repeat" description="Pumilio" evidence="5">
    <location>
        <begin position="623"/>
        <end position="658"/>
    </location>
</feature>
<keyword evidence="1" id="KW-0690">Ribosome biogenesis</keyword>
<feature type="region of interest" description="Disordered" evidence="7">
    <location>
        <begin position="1"/>
        <end position="46"/>
    </location>
</feature>
<dbReference type="PANTHER" id="PTHR12537">
    <property type="entry name" value="RNA BINDING PROTEIN PUMILIO-RELATED"/>
    <property type="match status" value="1"/>
</dbReference>
<dbReference type="Gene3D" id="3.40.50.300">
    <property type="entry name" value="P-loop containing nucleotide triphosphate hydrolases"/>
    <property type="match status" value="1"/>
</dbReference>
<feature type="region of interest" description="Disordered" evidence="7">
    <location>
        <begin position="1340"/>
        <end position="1369"/>
    </location>
</feature>
<feature type="compositionally biased region" description="Low complexity" evidence="7">
    <location>
        <begin position="403"/>
        <end position="414"/>
    </location>
</feature>
<feature type="compositionally biased region" description="Polar residues" evidence="7">
    <location>
        <begin position="190"/>
        <end position="206"/>
    </location>
</feature>
<dbReference type="Pfam" id="PF13191">
    <property type="entry name" value="AAA_16"/>
    <property type="match status" value="1"/>
</dbReference>
<reference evidence="10" key="1">
    <citation type="journal article" date="2017" name="Genome Biol.">
        <title>Comparative genomics reveals high biological diversity and specific adaptations in the industrially and medically important fungal genus Aspergillus.</title>
        <authorList>
            <person name="de Vries R.P."/>
            <person name="Riley R."/>
            <person name="Wiebenga A."/>
            <person name="Aguilar-Osorio G."/>
            <person name="Amillis S."/>
            <person name="Uchima C.A."/>
            <person name="Anderluh G."/>
            <person name="Asadollahi M."/>
            <person name="Askin M."/>
            <person name="Barry K."/>
            <person name="Battaglia E."/>
            <person name="Bayram O."/>
            <person name="Benocci T."/>
            <person name="Braus-Stromeyer S.A."/>
            <person name="Caldana C."/>
            <person name="Canovas D."/>
            <person name="Cerqueira G.C."/>
            <person name="Chen F."/>
            <person name="Chen W."/>
            <person name="Choi C."/>
            <person name="Clum A."/>
            <person name="Dos Santos R.A."/>
            <person name="Damasio A.R."/>
            <person name="Diallinas G."/>
            <person name="Emri T."/>
            <person name="Fekete E."/>
            <person name="Flipphi M."/>
            <person name="Freyberg S."/>
            <person name="Gallo A."/>
            <person name="Gournas C."/>
            <person name="Habgood R."/>
            <person name="Hainaut M."/>
            <person name="Harispe M.L."/>
            <person name="Henrissat B."/>
            <person name="Hilden K.S."/>
            <person name="Hope R."/>
            <person name="Hossain A."/>
            <person name="Karabika E."/>
            <person name="Karaffa L."/>
            <person name="Karanyi Z."/>
            <person name="Krasevec N."/>
            <person name="Kuo A."/>
            <person name="Kusch H."/>
            <person name="LaButti K."/>
            <person name="Lagendijk E.L."/>
            <person name="Lapidus A."/>
            <person name="Levasseur A."/>
            <person name="Lindquist E."/>
            <person name="Lipzen A."/>
            <person name="Logrieco A.F."/>
            <person name="MacCabe A."/>
            <person name="Maekelae M.R."/>
            <person name="Malavazi I."/>
            <person name="Melin P."/>
            <person name="Meyer V."/>
            <person name="Mielnichuk N."/>
            <person name="Miskei M."/>
            <person name="Molnar A.P."/>
            <person name="Mule G."/>
            <person name="Ngan C.Y."/>
            <person name="Orejas M."/>
            <person name="Orosz E."/>
            <person name="Ouedraogo J.P."/>
            <person name="Overkamp K.M."/>
            <person name="Park H.-S."/>
            <person name="Perrone G."/>
            <person name="Piumi F."/>
            <person name="Punt P.J."/>
            <person name="Ram A.F."/>
            <person name="Ramon A."/>
            <person name="Rauscher S."/>
            <person name="Record E."/>
            <person name="Riano-Pachon D.M."/>
            <person name="Robert V."/>
            <person name="Roehrig J."/>
            <person name="Ruller R."/>
            <person name="Salamov A."/>
            <person name="Salih N.S."/>
            <person name="Samson R.A."/>
            <person name="Sandor E."/>
            <person name="Sanguinetti M."/>
            <person name="Schuetze T."/>
            <person name="Sepcic K."/>
            <person name="Shelest E."/>
            <person name="Sherlock G."/>
            <person name="Sophianopoulou V."/>
            <person name="Squina F.M."/>
            <person name="Sun H."/>
            <person name="Susca A."/>
            <person name="Todd R.B."/>
            <person name="Tsang A."/>
            <person name="Unkles S.E."/>
            <person name="van de Wiele N."/>
            <person name="van Rossen-Uffink D."/>
            <person name="Oliveira J.V."/>
            <person name="Vesth T.C."/>
            <person name="Visser J."/>
            <person name="Yu J.-H."/>
            <person name="Zhou M."/>
            <person name="Andersen M.R."/>
            <person name="Archer D.B."/>
            <person name="Baker S.E."/>
            <person name="Benoit I."/>
            <person name="Brakhage A.A."/>
            <person name="Braus G.H."/>
            <person name="Fischer R."/>
            <person name="Frisvad J.C."/>
            <person name="Goldman G.H."/>
            <person name="Houbraken J."/>
            <person name="Oakley B."/>
            <person name="Pocsi I."/>
            <person name="Scazzocchio C."/>
            <person name="Seiboth B."/>
            <person name="vanKuyk P.A."/>
            <person name="Wortman J."/>
            <person name="Dyer P.S."/>
            <person name="Grigoriev I.V."/>
        </authorList>
    </citation>
    <scope>NUCLEOTIDE SEQUENCE [LARGE SCALE GENOMIC DNA]</scope>
    <source>
        <strain evidence="10">CBS 583.65</strain>
    </source>
</reference>
<keyword evidence="6" id="KW-0175">Coiled coil</keyword>
<feature type="region of interest" description="Disordered" evidence="7">
    <location>
        <begin position="190"/>
        <end position="260"/>
    </location>
</feature>
<feature type="repeat" description="Pumilio" evidence="5">
    <location>
        <begin position="840"/>
        <end position="877"/>
    </location>
</feature>
<dbReference type="GeneID" id="63729542"/>
<dbReference type="InterPro" id="IPR001313">
    <property type="entry name" value="Pumilio_RNA-bd_rpt"/>
</dbReference>
<dbReference type="GO" id="GO:0005737">
    <property type="term" value="C:cytoplasm"/>
    <property type="evidence" value="ECO:0007669"/>
    <property type="project" value="TreeGrafter"/>
</dbReference>
<dbReference type="InterPro" id="IPR011989">
    <property type="entry name" value="ARM-like"/>
</dbReference>
<feature type="compositionally biased region" description="Polar residues" evidence="7">
    <location>
        <begin position="415"/>
        <end position="424"/>
    </location>
</feature>